<dbReference type="EMBL" id="PGCI01000067">
    <property type="protein sequence ID" value="PLW43484.1"/>
    <property type="molecule type" value="Genomic_DNA"/>
</dbReference>
<evidence type="ECO:0000313" key="1">
    <source>
        <dbReference type="EMBL" id="PLW18060.1"/>
    </source>
</evidence>
<name>A0A2N5V0H7_9BASI</name>
<accession>A0A2N5V0H7</accession>
<sequence length="137" mass="14996">MTKHSTFLTNLITLPASLTEMDDHQLKQHITASLVAFYNDQPKGLQVDAVASLACRKHCFVRVGTGYGKTRVLEIFYNLFKRKGIVLALNPLDSLGDDQGEGTCEHLGKTGLGGIIPPEKLVTAWESDNLTAWLGVN</sequence>
<proteinExistence type="predicted"/>
<comment type="caution">
    <text evidence="2">The sequence shown here is derived from an EMBL/GenBank/DDBJ whole genome shotgun (WGS) entry which is preliminary data.</text>
</comment>
<gene>
    <name evidence="1" type="ORF">PCANC_14704</name>
    <name evidence="2" type="ORF">PCASD_06764</name>
</gene>
<reference evidence="3 4" key="1">
    <citation type="submission" date="2017-11" db="EMBL/GenBank/DDBJ databases">
        <title>De novo assembly and phasing of dikaryotic genomes from two isolates of Puccinia coronata f. sp. avenae, the causal agent of oat crown rust.</title>
        <authorList>
            <person name="Miller M.E."/>
            <person name="Zhang Y."/>
            <person name="Omidvar V."/>
            <person name="Sperschneider J."/>
            <person name="Schwessinger B."/>
            <person name="Raley C."/>
            <person name="Palmer J.M."/>
            <person name="Garnica D."/>
            <person name="Upadhyaya N."/>
            <person name="Rathjen J."/>
            <person name="Taylor J.M."/>
            <person name="Park R.F."/>
            <person name="Dodds P.N."/>
            <person name="Hirsch C.D."/>
            <person name="Kianian S.F."/>
            <person name="Figueroa M."/>
        </authorList>
    </citation>
    <scope>NUCLEOTIDE SEQUENCE [LARGE SCALE GENOMIC DNA]</scope>
    <source>
        <strain evidence="1">12NC29</strain>
        <strain evidence="2">12SD80</strain>
    </source>
</reference>
<dbReference type="Proteomes" id="UP000235388">
    <property type="component" value="Unassembled WGS sequence"/>
</dbReference>
<keyword evidence="3" id="KW-1185">Reference proteome</keyword>
<dbReference type="AlphaFoldDB" id="A0A2N5V0H7"/>
<dbReference type="Gene3D" id="3.40.50.300">
    <property type="entry name" value="P-loop containing nucleotide triphosphate hydrolases"/>
    <property type="match status" value="1"/>
</dbReference>
<evidence type="ECO:0000313" key="4">
    <source>
        <dbReference type="Proteomes" id="UP000235392"/>
    </source>
</evidence>
<dbReference type="InterPro" id="IPR027417">
    <property type="entry name" value="P-loop_NTPase"/>
</dbReference>
<dbReference type="OrthoDB" id="10261556at2759"/>
<organism evidence="2 4">
    <name type="scientific">Puccinia coronata f. sp. avenae</name>
    <dbReference type="NCBI Taxonomy" id="200324"/>
    <lineage>
        <taxon>Eukaryota</taxon>
        <taxon>Fungi</taxon>
        <taxon>Dikarya</taxon>
        <taxon>Basidiomycota</taxon>
        <taxon>Pucciniomycotina</taxon>
        <taxon>Pucciniomycetes</taxon>
        <taxon>Pucciniales</taxon>
        <taxon>Pucciniaceae</taxon>
        <taxon>Puccinia</taxon>
    </lineage>
</organism>
<dbReference type="EMBL" id="PGCJ01000838">
    <property type="protein sequence ID" value="PLW18060.1"/>
    <property type="molecule type" value="Genomic_DNA"/>
</dbReference>
<evidence type="ECO:0000313" key="2">
    <source>
        <dbReference type="EMBL" id="PLW43484.1"/>
    </source>
</evidence>
<protein>
    <submittedName>
        <fullName evidence="2">Uncharacterized protein</fullName>
    </submittedName>
</protein>
<evidence type="ECO:0000313" key="3">
    <source>
        <dbReference type="Proteomes" id="UP000235388"/>
    </source>
</evidence>
<dbReference type="Proteomes" id="UP000235392">
    <property type="component" value="Unassembled WGS sequence"/>
</dbReference>
<dbReference type="SUPFAM" id="SSF52540">
    <property type="entry name" value="P-loop containing nucleoside triphosphate hydrolases"/>
    <property type="match status" value="1"/>
</dbReference>